<dbReference type="AlphaFoldDB" id="A0AAJ0MFC4"/>
<keyword evidence="2" id="KW-0315">Glutamine amidotransferase</keyword>
<dbReference type="Pfam" id="PF01965">
    <property type="entry name" value="DJ-1_PfpI"/>
    <property type="match status" value="1"/>
</dbReference>
<dbReference type="InterPro" id="IPR029062">
    <property type="entry name" value="Class_I_gatase-like"/>
</dbReference>
<sequence length="254" mass="27455">MARADYANKTISLGIVVFPGFDPLDIFGPLELFSGISYTHNWTLSLVASKVGPVSSRVPPHVMVPGMPPLEAGHMLQQSIVATHSFQSAPKLDILLIPGGMGNVFLDQHNDTSIEDFVVQRFVEVDYLLSVCTGSFSLAKAGVLNGRRATTNKASWGWVTKSYGTNVTWVPTARWVEDGKIWSSSGVSSGIDMTYAFLRHLYGSEDQGLTTLMSTIEYAPHTNPHWDPFAVVNKVPGANETASLADCVAPVGLD</sequence>
<proteinExistence type="predicted"/>
<name>A0AAJ0MFC4_9PEZI</name>
<dbReference type="PANTHER" id="PTHR43130">
    <property type="entry name" value="ARAC-FAMILY TRANSCRIPTIONAL REGULATOR"/>
    <property type="match status" value="1"/>
</dbReference>
<evidence type="ECO:0000259" key="1">
    <source>
        <dbReference type="Pfam" id="PF01965"/>
    </source>
</evidence>
<protein>
    <submittedName>
        <fullName evidence="2">Class I glutamine amidotransferase-like protein</fullName>
    </submittedName>
</protein>
<feature type="domain" description="DJ-1/PfpI" evidence="1">
    <location>
        <begin position="75"/>
        <end position="198"/>
    </location>
</feature>
<evidence type="ECO:0000313" key="2">
    <source>
        <dbReference type="EMBL" id="KAK3356547.1"/>
    </source>
</evidence>
<dbReference type="SUPFAM" id="SSF52317">
    <property type="entry name" value="Class I glutamine amidotransferase-like"/>
    <property type="match status" value="1"/>
</dbReference>
<dbReference type="InterPro" id="IPR052158">
    <property type="entry name" value="INH-QAR"/>
</dbReference>
<dbReference type="InterPro" id="IPR002818">
    <property type="entry name" value="DJ-1/PfpI"/>
</dbReference>
<dbReference type="PANTHER" id="PTHR43130:SF15">
    <property type="entry name" value="THIJ_PFPI FAMILY PROTEIN (AFU_ORTHOLOGUE AFUA_5G14240)"/>
    <property type="match status" value="1"/>
</dbReference>
<reference evidence="2" key="1">
    <citation type="journal article" date="2023" name="Mol. Phylogenet. Evol.">
        <title>Genome-scale phylogeny and comparative genomics of the fungal order Sordariales.</title>
        <authorList>
            <person name="Hensen N."/>
            <person name="Bonometti L."/>
            <person name="Westerberg I."/>
            <person name="Brannstrom I.O."/>
            <person name="Guillou S."/>
            <person name="Cros-Aarteil S."/>
            <person name="Calhoun S."/>
            <person name="Haridas S."/>
            <person name="Kuo A."/>
            <person name="Mondo S."/>
            <person name="Pangilinan J."/>
            <person name="Riley R."/>
            <person name="LaButti K."/>
            <person name="Andreopoulos B."/>
            <person name="Lipzen A."/>
            <person name="Chen C."/>
            <person name="Yan M."/>
            <person name="Daum C."/>
            <person name="Ng V."/>
            <person name="Clum A."/>
            <person name="Steindorff A."/>
            <person name="Ohm R.A."/>
            <person name="Martin F."/>
            <person name="Silar P."/>
            <person name="Natvig D.O."/>
            <person name="Lalanne C."/>
            <person name="Gautier V."/>
            <person name="Ament-Velasquez S.L."/>
            <person name="Kruys A."/>
            <person name="Hutchinson M.I."/>
            <person name="Powell A.J."/>
            <person name="Barry K."/>
            <person name="Miller A.N."/>
            <person name="Grigoriev I.V."/>
            <person name="Debuchy R."/>
            <person name="Gladieux P."/>
            <person name="Hiltunen Thoren M."/>
            <person name="Johannesson H."/>
        </authorList>
    </citation>
    <scope>NUCLEOTIDE SEQUENCE</scope>
    <source>
        <strain evidence="2">CBS 955.72</strain>
    </source>
</reference>
<keyword evidence="3" id="KW-1185">Reference proteome</keyword>
<dbReference type="Gene3D" id="3.40.50.880">
    <property type="match status" value="1"/>
</dbReference>
<accession>A0AAJ0MFC4</accession>
<dbReference type="EMBL" id="JAUIQD010000003">
    <property type="protein sequence ID" value="KAK3356547.1"/>
    <property type="molecule type" value="Genomic_DNA"/>
</dbReference>
<reference evidence="2" key="2">
    <citation type="submission" date="2023-06" db="EMBL/GenBank/DDBJ databases">
        <authorList>
            <consortium name="Lawrence Berkeley National Laboratory"/>
            <person name="Haridas S."/>
            <person name="Hensen N."/>
            <person name="Bonometti L."/>
            <person name="Westerberg I."/>
            <person name="Brannstrom I.O."/>
            <person name="Guillou S."/>
            <person name="Cros-Aarteil S."/>
            <person name="Calhoun S."/>
            <person name="Kuo A."/>
            <person name="Mondo S."/>
            <person name="Pangilinan J."/>
            <person name="Riley R."/>
            <person name="Labutti K."/>
            <person name="Andreopoulos B."/>
            <person name="Lipzen A."/>
            <person name="Chen C."/>
            <person name="Yanf M."/>
            <person name="Daum C."/>
            <person name="Ng V."/>
            <person name="Clum A."/>
            <person name="Steindorff A."/>
            <person name="Ohm R."/>
            <person name="Martin F."/>
            <person name="Silar P."/>
            <person name="Natvig D."/>
            <person name="Lalanne C."/>
            <person name="Gautier V."/>
            <person name="Ament-Velasquez S.L."/>
            <person name="Kruys A."/>
            <person name="Hutchinson M.I."/>
            <person name="Powell A.J."/>
            <person name="Barry K."/>
            <person name="Miller A.N."/>
            <person name="Grigoriev I.V."/>
            <person name="Debuchy R."/>
            <person name="Gladieux P."/>
            <person name="Thoren M.H."/>
            <person name="Johannesson H."/>
        </authorList>
    </citation>
    <scope>NUCLEOTIDE SEQUENCE</scope>
    <source>
        <strain evidence="2">CBS 955.72</strain>
    </source>
</reference>
<organism evidence="2 3">
    <name type="scientific">Lasiosphaeria hispida</name>
    <dbReference type="NCBI Taxonomy" id="260671"/>
    <lineage>
        <taxon>Eukaryota</taxon>
        <taxon>Fungi</taxon>
        <taxon>Dikarya</taxon>
        <taxon>Ascomycota</taxon>
        <taxon>Pezizomycotina</taxon>
        <taxon>Sordariomycetes</taxon>
        <taxon>Sordariomycetidae</taxon>
        <taxon>Sordariales</taxon>
        <taxon>Lasiosphaeriaceae</taxon>
        <taxon>Lasiosphaeria</taxon>
    </lineage>
</organism>
<evidence type="ECO:0000313" key="3">
    <source>
        <dbReference type="Proteomes" id="UP001275084"/>
    </source>
</evidence>
<gene>
    <name evidence="2" type="ORF">B0T25DRAFT_603025</name>
</gene>
<dbReference type="CDD" id="cd03139">
    <property type="entry name" value="GATase1_PfpI_2"/>
    <property type="match status" value="1"/>
</dbReference>
<comment type="caution">
    <text evidence="2">The sequence shown here is derived from an EMBL/GenBank/DDBJ whole genome shotgun (WGS) entry which is preliminary data.</text>
</comment>
<dbReference type="Proteomes" id="UP001275084">
    <property type="component" value="Unassembled WGS sequence"/>
</dbReference>